<evidence type="ECO:0000313" key="2">
    <source>
        <dbReference type="EMBL" id="ADI14443.1"/>
    </source>
</evidence>
<dbReference type="AlphaFoldDB" id="D7CWP4"/>
<dbReference type="Proteomes" id="UP000000379">
    <property type="component" value="Chromosome"/>
</dbReference>
<dbReference type="Gene3D" id="3.90.230.10">
    <property type="entry name" value="Creatinase/methionine aminopeptidase superfamily"/>
    <property type="match status" value="1"/>
</dbReference>
<protein>
    <submittedName>
        <fullName evidence="2">Xaa-Pro aminopeptidase family enzyme</fullName>
    </submittedName>
</protein>
<dbReference type="STRING" id="649638.Trad_1321"/>
<evidence type="ECO:0000259" key="1">
    <source>
        <dbReference type="Pfam" id="PF00557"/>
    </source>
</evidence>
<dbReference type="GO" id="GO:0004177">
    <property type="term" value="F:aminopeptidase activity"/>
    <property type="evidence" value="ECO:0007669"/>
    <property type="project" value="UniProtKB-KW"/>
</dbReference>
<keyword evidence="2" id="KW-0378">Hydrolase</keyword>
<dbReference type="InterPro" id="IPR000994">
    <property type="entry name" value="Pept_M24"/>
</dbReference>
<dbReference type="SUPFAM" id="SSF55920">
    <property type="entry name" value="Creatinase/aminopeptidase"/>
    <property type="match status" value="1"/>
</dbReference>
<dbReference type="HOGENOM" id="CLU_017266_9_0_0"/>
<keyword evidence="3" id="KW-1185">Reference proteome</keyword>
<dbReference type="eggNOG" id="COG0006">
    <property type="taxonomic scope" value="Bacteria"/>
</dbReference>
<dbReference type="KEGG" id="tra:Trad_1321"/>
<gene>
    <name evidence="2" type="ordered locus">Trad_1321</name>
</gene>
<sequence>MKLLPLARQAEVTNGWLRERLRAVLPEVMRRARVDLWLVVAREYNEDPVLPSLLPAPMMGARRRTMLVFHAPEGGAFEALAIANAGVGLDGFYTPMWDKTMLAEAAEDQWACLRRVVAERNPKRIGVNVSAEIAFADGLSKSEHDALMAALGPELAARCVSAEEVVVGWLSRRLEGEIEAADGINALAHGLIAEAFSPRVVHPGVTTAVEVAWWLRERARSLGLGCWFQPSVSIQRRGEHLGDLGSSPDAVIRRGDLLHCDFGLHYLGLATDTQQNAYVRRLGESGPPAGMVAALAKAKWQQELLAAEMVIGRSGNEVLRAARAAMARAGLEGRIYTHPIGYHGHGAGPMIGRYDNQEGLPGAGELRLQDATLFSFEMFVEHALPEWDGQRIKLATEQCVAFRGGEVHFLGGRQTAWHLI</sequence>
<dbReference type="Pfam" id="PF00557">
    <property type="entry name" value="Peptidase_M24"/>
    <property type="match status" value="1"/>
</dbReference>
<dbReference type="InterPro" id="IPR036005">
    <property type="entry name" value="Creatinase/aminopeptidase-like"/>
</dbReference>
<dbReference type="EMBL" id="CP002049">
    <property type="protein sequence ID" value="ADI14443.1"/>
    <property type="molecule type" value="Genomic_DNA"/>
</dbReference>
<keyword evidence="2" id="KW-0645">Protease</keyword>
<organism evidence="2 3">
    <name type="scientific">Truepera radiovictrix (strain DSM 17093 / CIP 108686 / LMG 22925 / RQ-24)</name>
    <dbReference type="NCBI Taxonomy" id="649638"/>
    <lineage>
        <taxon>Bacteria</taxon>
        <taxon>Thermotogati</taxon>
        <taxon>Deinococcota</taxon>
        <taxon>Deinococci</taxon>
        <taxon>Trueperales</taxon>
        <taxon>Trueperaceae</taxon>
        <taxon>Truepera</taxon>
    </lineage>
</organism>
<evidence type="ECO:0000313" key="3">
    <source>
        <dbReference type="Proteomes" id="UP000000379"/>
    </source>
</evidence>
<accession>D7CWP4</accession>
<proteinExistence type="predicted"/>
<reference evidence="3" key="1">
    <citation type="submission" date="2010-05" db="EMBL/GenBank/DDBJ databases">
        <title>The complete genome of Truepera radiovictris DSM 17093.</title>
        <authorList>
            <consortium name="US DOE Joint Genome Institute (JGI-PGF)"/>
            <person name="Lucas S."/>
            <person name="Copeland A."/>
            <person name="Lapidus A."/>
            <person name="Glavina del Rio T."/>
            <person name="Dalin E."/>
            <person name="Tice H."/>
            <person name="Bruce D."/>
            <person name="Goodwin L."/>
            <person name="Pitluck S."/>
            <person name="Kyrpides N."/>
            <person name="Mavromatis K."/>
            <person name="Ovchinnikova G."/>
            <person name="Munk A.C."/>
            <person name="Detter J.C."/>
            <person name="Han C."/>
            <person name="Tapia R."/>
            <person name="Land M."/>
            <person name="Hauser L."/>
            <person name="Markowitz V."/>
            <person name="Cheng J.-F."/>
            <person name="Hugenholtz P."/>
            <person name="Woyke T."/>
            <person name="Wu D."/>
            <person name="Tindall B."/>
            <person name="Pomrenke H.G."/>
            <person name="Brambilla E."/>
            <person name="Klenk H.-P."/>
            <person name="Eisen J.A."/>
        </authorList>
    </citation>
    <scope>NUCLEOTIDE SEQUENCE [LARGE SCALE GENOMIC DNA]</scope>
    <source>
        <strain evidence="3">DSM 17093 / CIP 108686 / LMG 22925 / RQ-24</strain>
    </source>
</reference>
<dbReference type="RefSeq" id="WP_013177813.1">
    <property type="nucleotide sequence ID" value="NC_014221.1"/>
</dbReference>
<reference evidence="2 3" key="2">
    <citation type="journal article" date="2011" name="Stand. Genomic Sci.">
        <title>Complete genome sequence of Truepera radiovictrix type strain (RQ-24).</title>
        <authorList>
            <person name="Ivanova N."/>
            <person name="Rohde C."/>
            <person name="Munk C."/>
            <person name="Nolan M."/>
            <person name="Lucas S."/>
            <person name="Del Rio T.G."/>
            <person name="Tice H."/>
            <person name="Deshpande S."/>
            <person name="Cheng J.F."/>
            <person name="Tapia R."/>
            <person name="Han C."/>
            <person name="Goodwin L."/>
            <person name="Pitluck S."/>
            <person name="Liolios K."/>
            <person name="Mavromatis K."/>
            <person name="Mikhailova N."/>
            <person name="Pati A."/>
            <person name="Chen A."/>
            <person name="Palaniappan K."/>
            <person name="Land M."/>
            <person name="Hauser L."/>
            <person name="Chang Y.J."/>
            <person name="Jeffries C.D."/>
            <person name="Brambilla E."/>
            <person name="Rohde M."/>
            <person name="Goker M."/>
            <person name="Tindall B.J."/>
            <person name="Woyke T."/>
            <person name="Bristow J."/>
            <person name="Eisen J.A."/>
            <person name="Markowitz V."/>
            <person name="Hugenholtz P."/>
            <person name="Kyrpides N.C."/>
            <person name="Klenk H.P."/>
            <person name="Lapidus A."/>
        </authorList>
    </citation>
    <scope>NUCLEOTIDE SEQUENCE [LARGE SCALE GENOMIC DNA]</scope>
    <source>
        <strain evidence="3">DSM 17093 / CIP 108686 / LMG 22925 / RQ-24</strain>
    </source>
</reference>
<name>D7CWP4_TRURR</name>
<keyword evidence="2" id="KW-0031">Aminopeptidase</keyword>
<feature type="domain" description="Peptidase M24" evidence="1">
    <location>
        <begin position="194"/>
        <end position="392"/>
    </location>
</feature>